<dbReference type="AlphaFoldDB" id="A0A1Q9DTK7"/>
<name>A0A1Q9DTK7_SYMMI</name>
<sequence length="128" mass="14206">MMSTLGQMHSECLSAREEEEEEEEEEAEEEEDEDVRTPFNRTQPFSQRQMCPQPIFTCPPALGGVDSAGLLSLQGTARSEHIKISPVHVMEAPAAVGVKTRRLFQLTLPPITSVILRGIYMPDDLAPP</sequence>
<proteinExistence type="predicted"/>
<feature type="compositionally biased region" description="Polar residues" evidence="1">
    <location>
        <begin position="39"/>
        <end position="50"/>
    </location>
</feature>
<accession>A0A1Q9DTK7</accession>
<evidence type="ECO:0000256" key="1">
    <source>
        <dbReference type="SAM" id="MobiDB-lite"/>
    </source>
</evidence>
<feature type="compositionally biased region" description="Acidic residues" evidence="1">
    <location>
        <begin position="17"/>
        <end position="34"/>
    </location>
</feature>
<evidence type="ECO:0000313" key="3">
    <source>
        <dbReference type="Proteomes" id="UP000186817"/>
    </source>
</evidence>
<feature type="region of interest" description="Disordered" evidence="1">
    <location>
        <begin position="1"/>
        <end position="52"/>
    </location>
</feature>
<reference evidence="2 3" key="1">
    <citation type="submission" date="2016-02" db="EMBL/GenBank/DDBJ databases">
        <title>Genome analysis of coral dinoflagellate symbionts highlights evolutionary adaptations to a symbiotic lifestyle.</title>
        <authorList>
            <person name="Aranda M."/>
            <person name="Li Y."/>
            <person name="Liew Y.J."/>
            <person name="Baumgarten S."/>
            <person name="Simakov O."/>
            <person name="Wilson M."/>
            <person name="Piel J."/>
            <person name="Ashoor H."/>
            <person name="Bougouffa S."/>
            <person name="Bajic V.B."/>
            <person name="Ryu T."/>
            <person name="Ravasi T."/>
            <person name="Bayer T."/>
            <person name="Micklem G."/>
            <person name="Kim H."/>
            <person name="Bhak J."/>
            <person name="Lajeunesse T.C."/>
            <person name="Voolstra C.R."/>
        </authorList>
    </citation>
    <scope>NUCLEOTIDE SEQUENCE [LARGE SCALE GENOMIC DNA]</scope>
    <source>
        <strain evidence="2 3">CCMP2467</strain>
    </source>
</reference>
<keyword evidence="3" id="KW-1185">Reference proteome</keyword>
<dbReference type="EMBL" id="LSRX01000396">
    <property type="protein sequence ID" value="OLP98468.1"/>
    <property type="molecule type" value="Genomic_DNA"/>
</dbReference>
<evidence type="ECO:0000313" key="2">
    <source>
        <dbReference type="EMBL" id="OLP98468.1"/>
    </source>
</evidence>
<organism evidence="2 3">
    <name type="scientific">Symbiodinium microadriaticum</name>
    <name type="common">Dinoflagellate</name>
    <name type="synonym">Zooxanthella microadriatica</name>
    <dbReference type="NCBI Taxonomy" id="2951"/>
    <lineage>
        <taxon>Eukaryota</taxon>
        <taxon>Sar</taxon>
        <taxon>Alveolata</taxon>
        <taxon>Dinophyceae</taxon>
        <taxon>Suessiales</taxon>
        <taxon>Symbiodiniaceae</taxon>
        <taxon>Symbiodinium</taxon>
    </lineage>
</organism>
<dbReference type="Proteomes" id="UP000186817">
    <property type="component" value="Unassembled WGS sequence"/>
</dbReference>
<gene>
    <name evidence="2" type="ORF">AK812_SmicGene19092</name>
</gene>
<comment type="caution">
    <text evidence="2">The sequence shown here is derived from an EMBL/GenBank/DDBJ whole genome shotgun (WGS) entry which is preliminary data.</text>
</comment>
<protein>
    <submittedName>
        <fullName evidence="2">Uncharacterized protein</fullName>
    </submittedName>
</protein>